<evidence type="ECO:0000256" key="2">
    <source>
        <dbReference type="ARBA" id="ARBA00022723"/>
    </source>
</evidence>
<dbReference type="InterPro" id="IPR015813">
    <property type="entry name" value="Pyrv/PenolPyrv_kinase-like_dom"/>
</dbReference>
<dbReference type="EMBL" id="JAGSVG010000003">
    <property type="protein sequence ID" value="MBR8128408.1"/>
    <property type="molecule type" value="Genomic_DNA"/>
</dbReference>
<protein>
    <submittedName>
        <fullName evidence="7">CoA ester lyase</fullName>
    </submittedName>
</protein>
<dbReference type="PANTHER" id="PTHR32308">
    <property type="entry name" value="LYASE BETA SUBUNIT, PUTATIVE (AFU_ORTHOLOGUE AFUA_4G13030)-RELATED"/>
    <property type="match status" value="1"/>
</dbReference>
<dbReference type="Pfam" id="PF03328">
    <property type="entry name" value="HpcH_HpaI"/>
    <property type="match status" value="1"/>
</dbReference>
<dbReference type="AlphaFoldDB" id="A0AA41JI05"/>
<dbReference type="PANTHER" id="PTHR32308:SF10">
    <property type="entry name" value="CITRATE LYASE SUBUNIT BETA"/>
    <property type="match status" value="1"/>
</dbReference>
<evidence type="ECO:0000256" key="3">
    <source>
        <dbReference type="ARBA" id="ARBA00022842"/>
    </source>
</evidence>
<organism evidence="7 8">
    <name type="scientific">Burkholderia ambifaria</name>
    <dbReference type="NCBI Taxonomy" id="152480"/>
    <lineage>
        <taxon>Bacteria</taxon>
        <taxon>Pseudomonadati</taxon>
        <taxon>Pseudomonadota</taxon>
        <taxon>Betaproteobacteria</taxon>
        <taxon>Burkholderiales</taxon>
        <taxon>Burkholderiaceae</taxon>
        <taxon>Burkholderia</taxon>
        <taxon>Burkholderia cepacia complex</taxon>
    </lineage>
</organism>
<comment type="caution">
    <text evidence="7">The sequence shown here is derived from an EMBL/GenBank/DDBJ whole genome shotgun (WGS) entry which is preliminary data.</text>
</comment>
<feature type="binding site" evidence="4">
    <location>
        <position position="85"/>
    </location>
    <ligand>
        <name>substrate</name>
    </ligand>
</feature>
<evidence type="ECO:0000259" key="6">
    <source>
        <dbReference type="Pfam" id="PF03328"/>
    </source>
</evidence>
<feature type="binding site" evidence="5">
    <location>
        <position position="166"/>
    </location>
    <ligand>
        <name>Mg(2+)</name>
        <dbReference type="ChEBI" id="CHEBI:18420"/>
    </ligand>
</feature>
<sequence>MKPSTLSPSERARRDSSDRRLLESATSFLFVPGDRPERFPKALQSDANVVIIDWEASVIASSKNVARHNTIAFLTNSDGRRVAIRVNPVSSSDFKLDASALHQISSQIAGVFVTMVDSADQVTMAQEALPPNTALVGMIETARAVVRVDEIASAKPLCRLAFGNMDYQTDVDLPPDEHVGLIYPSSRIVVASRSAGLPAPIAGVTENIADLHVFEQSARFERNLGFLGKLCVHPTQLALTHAIFAPSAAEIEWAERVITATQNTHAVMMDGRMIDRPVIERARKILNRAKVVLD</sequence>
<dbReference type="PIRSF" id="PIRSF015582">
    <property type="entry name" value="Cit_lyase_B"/>
    <property type="match status" value="1"/>
</dbReference>
<dbReference type="GO" id="GO:0000287">
    <property type="term" value="F:magnesium ion binding"/>
    <property type="evidence" value="ECO:0007669"/>
    <property type="project" value="TreeGrafter"/>
</dbReference>
<evidence type="ECO:0000313" key="8">
    <source>
        <dbReference type="Proteomes" id="UP000682266"/>
    </source>
</evidence>
<feature type="domain" description="HpcH/HpaI aldolase/citrate lyase" evidence="6">
    <location>
        <begin position="27"/>
        <end position="234"/>
    </location>
</feature>
<feature type="binding site" evidence="5">
    <location>
        <position position="140"/>
    </location>
    <ligand>
        <name>Mg(2+)</name>
        <dbReference type="ChEBI" id="CHEBI:18420"/>
    </ligand>
</feature>
<evidence type="ECO:0000256" key="5">
    <source>
        <dbReference type="PIRSR" id="PIRSR015582-2"/>
    </source>
</evidence>
<evidence type="ECO:0000313" key="7">
    <source>
        <dbReference type="EMBL" id="MBR8128408.1"/>
    </source>
</evidence>
<dbReference type="InterPro" id="IPR011206">
    <property type="entry name" value="Citrate_lyase_beta/mcl1/mcl2"/>
</dbReference>
<accession>A0AA41JI05</accession>
<dbReference type="InterPro" id="IPR040442">
    <property type="entry name" value="Pyrv_kinase-like_dom_sf"/>
</dbReference>
<dbReference type="GO" id="GO:0006107">
    <property type="term" value="P:oxaloacetate metabolic process"/>
    <property type="evidence" value="ECO:0007669"/>
    <property type="project" value="TreeGrafter"/>
</dbReference>
<name>A0AA41JI05_9BURK</name>
<evidence type="ECO:0000256" key="4">
    <source>
        <dbReference type="PIRSR" id="PIRSR015582-1"/>
    </source>
</evidence>
<evidence type="ECO:0000256" key="1">
    <source>
        <dbReference type="ARBA" id="ARBA00001946"/>
    </source>
</evidence>
<dbReference type="Proteomes" id="UP000682266">
    <property type="component" value="Unassembled WGS sequence"/>
</dbReference>
<proteinExistence type="predicted"/>
<feature type="binding site" evidence="4">
    <location>
        <position position="140"/>
    </location>
    <ligand>
        <name>substrate</name>
    </ligand>
</feature>
<dbReference type="GO" id="GO:0016829">
    <property type="term" value="F:lyase activity"/>
    <property type="evidence" value="ECO:0007669"/>
    <property type="project" value="UniProtKB-KW"/>
</dbReference>
<reference evidence="7" key="1">
    <citation type="submission" date="2021-04" db="EMBL/GenBank/DDBJ databases">
        <title>A collection of bacterial strains from the Burkholderia cepacia Research Laboratory and Repository.</title>
        <authorList>
            <person name="Lipuma J."/>
            <person name="Spilker T."/>
        </authorList>
    </citation>
    <scope>NUCLEOTIDE SEQUENCE</scope>
    <source>
        <strain evidence="7">AU36012</strain>
    </source>
</reference>
<keyword evidence="3 5" id="KW-0460">Magnesium</keyword>
<gene>
    <name evidence="7" type="ORF">KDW93_05355</name>
</gene>
<keyword evidence="2 5" id="KW-0479">Metal-binding</keyword>
<dbReference type="Gene3D" id="3.20.20.60">
    <property type="entry name" value="Phosphoenolpyruvate-binding domains"/>
    <property type="match status" value="1"/>
</dbReference>
<comment type="cofactor">
    <cofactor evidence="1">
        <name>Mg(2+)</name>
        <dbReference type="ChEBI" id="CHEBI:18420"/>
    </cofactor>
</comment>
<keyword evidence="7" id="KW-0456">Lyase</keyword>
<dbReference type="RefSeq" id="WP_105787972.1">
    <property type="nucleotide sequence ID" value="NZ_CADERF010000006.1"/>
</dbReference>
<dbReference type="SUPFAM" id="SSF51621">
    <property type="entry name" value="Phosphoenolpyruvate/pyruvate domain"/>
    <property type="match status" value="1"/>
</dbReference>
<dbReference type="InterPro" id="IPR005000">
    <property type="entry name" value="Aldolase/citrate-lyase_domain"/>
</dbReference>